<feature type="compositionally biased region" description="Basic and acidic residues" evidence="1">
    <location>
        <begin position="735"/>
        <end position="745"/>
    </location>
</feature>
<evidence type="ECO:0000256" key="1">
    <source>
        <dbReference type="SAM" id="MobiDB-lite"/>
    </source>
</evidence>
<dbReference type="Proteomes" id="UP001345013">
    <property type="component" value="Unassembled WGS sequence"/>
</dbReference>
<accession>A0ABR0KM58</accession>
<feature type="compositionally biased region" description="Low complexity" evidence="1">
    <location>
        <begin position="746"/>
        <end position="764"/>
    </location>
</feature>
<organism evidence="2 3">
    <name type="scientific">Lithohypha guttulata</name>
    <dbReference type="NCBI Taxonomy" id="1690604"/>
    <lineage>
        <taxon>Eukaryota</taxon>
        <taxon>Fungi</taxon>
        <taxon>Dikarya</taxon>
        <taxon>Ascomycota</taxon>
        <taxon>Pezizomycotina</taxon>
        <taxon>Eurotiomycetes</taxon>
        <taxon>Chaetothyriomycetidae</taxon>
        <taxon>Chaetothyriales</taxon>
        <taxon>Trichomeriaceae</taxon>
        <taxon>Lithohypha</taxon>
    </lineage>
</organism>
<feature type="region of interest" description="Disordered" evidence="1">
    <location>
        <begin position="735"/>
        <end position="764"/>
    </location>
</feature>
<evidence type="ECO:0000313" key="3">
    <source>
        <dbReference type="Proteomes" id="UP001345013"/>
    </source>
</evidence>
<feature type="region of interest" description="Disordered" evidence="1">
    <location>
        <begin position="932"/>
        <end position="986"/>
    </location>
</feature>
<protein>
    <submittedName>
        <fullName evidence="2">Uncharacterized protein</fullName>
    </submittedName>
</protein>
<dbReference type="EMBL" id="JAVRRG010000006">
    <property type="protein sequence ID" value="KAK5100668.1"/>
    <property type="molecule type" value="Genomic_DNA"/>
</dbReference>
<gene>
    <name evidence="2" type="ORF">LTR24_000814</name>
</gene>
<name>A0ABR0KM58_9EURO</name>
<comment type="caution">
    <text evidence="2">The sequence shown here is derived from an EMBL/GenBank/DDBJ whole genome shotgun (WGS) entry which is preliminary data.</text>
</comment>
<feature type="region of interest" description="Disordered" evidence="1">
    <location>
        <begin position="899"/>
        <end position="919"/>
    </location>
</feature>
<reference evidence="2 3" key="1">
    <citation type="submission" date="2023-08" db="EMBL/GenBank/DDBJ databases">
        <title>Black Yeasts Isolated from many extreme environments.</title>
        <authorList>
            <person name="Coleine C."/>
            <person name="Stajich J.E."/>
            <person name="Selbmann L."/>
        </authorList>
    </citation>
    <scope>NUCLEOTIDE SEQUENCE [LARGE SCALE GENOMIC DNA]</scope>
    <source>
        <strain evidence="2 3">CCFEE 5885</strain>
    </source>
</reference>
<proteinExistence type="predicted"/>
<evidence type="ECO:0000313" key="2">
    <source>
        <dbReference type="EMBL" id="KAK5100668.1"/>
    </source>
</evidence>
<sequence length="986" mass="108665">MADPANPWTLPQKDKLLEAMKKNNVTSEWDVLVSYSVTNLLDAVSKLWISKNTSIEVPMHFDFPPVGFRQTLSLTLGSPTLSFIAGERGMARLTMSLNGWSRNDTLKIDHKTKQVTVIEAPKDSETIIEKGYYELRVDVSLKSVKGDAKATDPSAYMDSDRHIVFGELNTNVCKVVFHFQAEGSLYSVRKTAAHPEEIEFDQTMQQAAEEIRTWFKASSGFSSLDYALATVEQRKATGDAADILYPESFIFRTQGSDPNHRGHLDPAFKPENQELLSIPQGYTASVIIRREIFLERYLTPLLTTQCGGPGVLNSVELDNNFKTGFLYNLRISPKALVNRNPAIGRGPWNDGNLKIVCDFGWNDPPLTLKIENGQAQWSWDFQDNRHDWSTWNNSGRAYFDTTSIASVSDKDIAMKADLNKDDFNLWIHPYNGNFLEKWRSGWSDSLPRQFEGCYMDLSGLSMSNHNFTFFATTNVFAPGKRIINIDSSQGLFNPYDVMLVGHVNESPDSGGSFNNAGADDATAGSPDALKTTLFQDQDFLAKFYSAIRDGKTVDTLQAIDDTEIQISNEDIQILKDQASSGPSFDIRLAGGLYKIDTPDTLSKINVSISPMDGMISLDNHHVQSQTVDDATGQVQWTLGGNTYKVKFSTEFDTSGNVAAIKFDGETWPTEDLTKKVPFQGHKTIPSSDTSFSDSGGWFGSAAAQGISFTIACLGLTGLSLASVWKKIQEHRRDSAKAEQAVHEAQSRAQEISAAAEAGARSAPRSSQVLRSEARIVARQGSNMAVESESGFSAVGSQVDAAVLEVSSQLVEMALISRNGRSMSLLPGDGEPLVADIANQAANEAFPPKERQDLVSAANRVAEASKAIEDSIEKRKEALKKEKKLSDLVQTTRSELEQKRKDLNELQKQTGVGQPDRTAELAELEKRIKEQERKLAEVGAEHDAAEKEKIEAEAANDKAAEEQEEAAKEEKEAAERGPEHGPEPPKI</sequence>
<keyword evidence="3" id="KW-1185">Reference proteome</keyword>